<dbReference type="EMBL" id="MU001676">
    <property type="protein sequence ID" value="KAF2459208.1"/>
    <property type="molecule type" value="Genomic_DNA"/>
</dbReference>
<evidence type="ECO:0000313" key="1">
    <source>
        <dbReference type="EMBL" id="KAF2459208.1"/>
    </source>
</evidence>
<reference evidence="1" key="1">
    <citation type="journal article" date="2020" name="Stud. Mycol.">
        <title>101 Dothideomycetes genomes: a test case for predicting lifestyles and emergence of pathogens.</title>
        <authorList>
            <person name="Haridas S."/>
            <person name="Albert R."/>
            <person name="Binder M."/>
            <person name="Bloem J."/>
            <person name="Labutti K."/>
            <person name="Salamov A."/>
            <person name="Andreopoulos B."/>
            <person name="Baker S."/>
            <person name="Barry K."/>
            <person name="Bills G."/>
            <person name="Bluhm B."/>
            <person name="Cannon C."/>
            <person name="Castanera R."/>
            <person name="Culley D."/>
            <person name="Daum C."/>
            <person name="Ezra D."/>
            <person name="Gonzalez J."/>
            <person name="Henrissat B."/>
            <person name="Kuo A."/>
            <person name="Liang C."/>
            <person name="Lipzen A."/>
            <person name="Lutzoni F."/>
            <person name="Magnuson J."/>
            <person name="Mondo S."/>
            <person name="Nolan M."/>
            <person name="Ohm R."/>
            <person name="Pangilinan J."/>
            <person name="Park H.-J."/>
            <person name="Ramirez L."/>
            <person name="Alfaro M."/>
            <person name="Sun H."/>
            <person name="Tritt A."/>
            <person name="Yoshinaga Y."/>
            <person name="Zwiers L.-H."/>
            <person name="Turgeon B."/>
            <person name="Goodwin S."/>
            <person name="Spatafora J."/>
            <person name="Crous P."/>
            <person name="Grigoriev I."/>
        </authorList>
    </citation>
    <scope>NUCLEOTIDE SEQUENCE</scope>
    <source>
        <strain evidence="1">ATCC 16933</strain>
    </source>
</reference>
<accession>A0A6A6P5Y2</accession>
<evidence type="ECO:0000313" key="2">
    <source>
        <dbReference type="Proteomes" id="UP000799766"/>
    </source>
</evidence>
<sequence length="69" mass="7377">MTLCEVRCNTSHSGCGRYTCDCLAFECAGCAQSYSQSSCYESLGRTIHEQPEAPPSEPCGLVLLAPGTR</sequence>
<gene>
    <name evidence="1" type="ORF">BDY21DRAFT_340132</name>
</gene>
<proteinExistence type="predicted"/>
<keyword evidence="2" id="KW-1185">Reference proteome</keyword>
<dbReference type="Proteomes" id="UP000799766">
    <property type="component" value="Unassembled WGS sequence"/>
</dbReference>
<organism evidence="1 2">
    <name type="scientific">Lineolata rhizophorae</name>
    <dbReference type="NCBI Taxonomy" id="578093"/>
    <lineage>
        <taxon>Eukaryota</taxon>
        <taxon>Fungi</taxon>
        <taxon>Dikarya</taxon>
        <taxon>Ascomycota</taxon>
        <taxon>Pezizomycotina</taxon>
        <taxon>Dothideomycetes</taxon>
        <taxon>Dothideomycetes incertae sedis</taxon>
        <taxon>Lineolatales</taxon>
        <taxon>Lineolataceae</taxon>
        <taxon>Lineolata</taxon>
    </lineage>
</organism>
<name>A0A6A6P5Y2_9PEZI</name>
<dbReference type="AlphaFoldDB" id="A0A6A6P5Y2"/>
<protein>
    <submittedName>
        <fullName evidence="1">Uncharacterized protein</fullName>
    </submittedName>
</protein>